<evidence type="ECO:0000313" key="2">
    <source>
        <dbReference type="Proteomes" id="UP000051048"/>
    </source>
</evidence>
<evidence type="ECO:0000313" key="1">
    <source>
        <dbReference type="EMBL" id="KRL82495.1"/>
    </source>
</evidence>
<protein>
    <submittedName>
        <fullName evidence="1">IpaB EvcA family protein</fullName>
    </submittedName>
</protein>
<dbReference type="AlphaFoldDB" id="A0A0R1TM17"/>
<sequence>MTFSPALEALLEEVKAIHPQEIQINYPKNEKIGYLRHDHGQHYVADGKVQVDVYDQTAPEYTISHELLHFMLMFDKTPQASVNVTTGDKDLDATLTAAGSDLYSAVLHARIYQEQRKRGFITEEIEQLYLEGVVQRFPKEEEADQWLVLRILTLLDALVFFQGGDEDIIQLFAQNNPVSFRYAQMLYQVMLEKELNTPSNVRRAIVRLWDGFDQILQDAGYAPMGLKEFMTLSPVLSQRQTRLQLSQLFEIYHSNLQDNLKFKDAYIGRFKNDGQNSFVLSLPAESSPEEMKRLYEQPVGQYLQELGFTYLIR</sequence>
<dbReference type="Proteomes" id="UP000051048">
    <property type="component" value="Unassembled WGS sequence"/>
</dbReference>
<dbReference type="EMBL" id="AZFH01000021">
    <property type="protein sequence ID" value="KRL82495.1"/>
    <property type="molecule type" value="Genomic_DNA"/>
</dbReference>
<name>A0A0R1TM17_9LACO</name>
<comment type="caution">
    <text evidence="1">The sequence shown here is derived from an EMBL/GenBank/DDBJ whole genome shotgun (WGS) entry which is preliminary data.</text>
</comment>
<accession>A0A0R1TM17</accession>
<dbReference type="RefSeq" id="WP_025020551.1">
    <property type="nucleotide sequence ID" value="NZ_AZFH01000021.1"/>
</dbReference>
<dbReference type="PATRIC" id="fig|1423740.3.peg.1006"/>
<proteinExistence type="predicted"/>
<gene>
    <name evidence="1" type="ORF">FC36_GL000937</name>
</gene>
<dbReference type="STRING" id="1423740.FC36_GL000937"/>
<reference evidence="1 2" key="1">
    <citation type="journal article" date="2015" name="Genome Announc.">
        <title>Expanding the biotechnology potential of lactobacilli through comparative genomics of 213 strains and associated genera.</title>
        <authorList>
            <person name="Sun Z."/>
            <person name="Harris H.M."/>
            <person name="McCann A."/>
            <person name="Guo C."/>
            <person name="Argimon S."/>
            <person name="Zhang W."/>
            <person name="Yang X."/>
            <person name="Jeffery I.B."/>
            <person name="Cooney J.C."/>
            <person name="Kagawa T.F."/>
            <person name="Liu W."/>
            <person name="Song Y."/>
            <person name="Salvetti E."/>
            <person name="Wrobel A."/>
            <person name="Rasinkangas P."/>
            <person name="Parkhill J."/>
            <person name="Rea M.C."/>
            <person name="O'Sullivan O."/>
            <person name="Ritari J."/>
            <person name="Douillard F.P."/>
            <person name="Paul Ross R."/>
            <person name="Yang R."/>
            <person name="Briner A.E."/>
            <person name="Felis G.E."/>
            <person name="de Vos W.M."/>
            <person name="Barrangou R."/>
            <person name="Klaenhammer T.R."/>
            <person name="Caufield P.W."/>
            <person name="Cui Y."/>
            <person name="Zhang H."/>
            <person name="O'Toole P.W."/>
        </authorList>
    </citation>
    <scope>NUCLEOTIDE SEQUENCE [LARGE SCALE GENOMIC DNA]</scope>
    <source>
        <strain evidence="1 2">DSM 15833</strain>
    </source>
</reference>
<dbReference type="OrthoDB" id="2246846at2"/>
<organism evidence="1 2">
    <name type="scientific">Ligilactobacillus equi DSM 15833 = JCM 10991</name>
    <dbReference type="NCBI Taxonomy" id="1423740"/>
    <lineage>
        <taxon>Bacteria</taxon>
        <taxon>Bacillati</taxon>
        <taxon>Bacillota</taxon>
        <taxon>Bacilli</taxon>
        <taxon>Lactobacillales</taxon>
        <taxon>Lactobacillaceae</taxon>
        <taxon>Ligilactobacillus</taxon>
    </lineage>
</organism>